<keyword evidence="4" id="KW-0949">S-adenosyl-L-methionine</keyword>
<dbReference type="InterPro" id="IPR001525">
    <property type="entry name" value="C5_MeTfrase"/>
</dbReference>
<evidence type="ECO:0000256" key="5">
    <source>
        <dbReference type="RuleBase" id="RU000416"/>
    </source>
</evidence>
<dbReference type="SUPFAM" id="SSF53335">
    <property type="entry name" value="S-adenosyl-L-methionine-dependent methyltransferases"/>
    <property type="match status" value="1"/>
</dbReference>
<evidence type="ECO:0000256" key="4">
    <source>
        <dbReference type="ARBA" id="ARBA00022691"/>
    </source>
</evidence>
<dbReference type="PANTHER" id="PTHR10629:SF52">
    <property type="entry name" value="DNA (CYTOSINE-5)-METHYLTRANSFERASE 1"/>
    <property type="match status" value="1"/>
</dbReference>
<dbReference type="InterPro" id="IPR018117">
    <property type="entry name" value="C5_DNA_meth_AS"/>
</dbReference>
<dbReference type="GO" id="GO:0044027">
    <property type="term" value="P:negative regulation of gene expression via chromosomal CpG island methylation"/>
    <property type="evidence" value="ECO:0007669"/>
    <property type="project" value="TreeGrafter"/>
</dbReference>
<evidence type="ECO:0000256" key="1">
    <source>
        <dbReference type="ARBA" id="ARBA00011975"/>
    </source>
</evidence>
<keyword evidence="2 6" id="KW-0489">Methyltransferase</keyword>
<proteinExistence type="inferred from homology"/>
<dbReference type="InterPro" id="IPR050390">
    <property type="entry name" value="C5-Methyltransferase"/>
</dbReference>
<evidence type="ECO:0000313" key="6">
    <source>
        <dbReference type="EMBL" id="HDP15927.1"/>
    </source>
</evidence>
<organism evidence="6">
    <name type="scientific">Thermofilum adornatum</name>
    <dbReference type="NCBI Taxonomy" id="1365176"/>
    <lineage>
        <taxon>Archaea</taxon>
        <taxon>Thermoproteota</taxon>
        <taxon>Thermoprotei</taxon>
        <taxon>Thermofilales</taxon>
        <taxon>Thermofilaceae</taxon>
        <taxon>Thermofilum</taxon>
    </lineage>
</organism>
<name>A0A7C1GBD1_9CREN</name>
<dbReference type="PRINTS" id="PR00105">
    <property type="entry name" value="C5METTRFRASE"/>
</dbReference>
<evidence type="ECO:0000256" key="3">
    <source>
        <dbReference type="ARBA" id="ARBA00022679"/>
    </source>
</evidence>
<dbReference type="PROSITE" id="PS00094">
    <property type="entry name" value="C5_MTASE_1"/>
    <property type="match status" value="1"/>
</dbReference>
<protein>
    <recommendedName>
        <fullName evidence="1">DNA (cytosine-5-)-methyltransferase</fullName>
        <ecNumber evidence="1">2.1.1.37</ecNumber>
    </recommendedName>
</protein>
<dbReference type="PANTHER" id="PTHR10629">
    <property type="entry name" value="CYTOSINE-SPECIFIC METHYLTRANSFERASE"/>
    <property type="match status" value="1"/>
</dbReference>
<dbReference type="EMBL" id="DSAY01000172">
    <property type="protein sequence ID" value="HDP15927.1"/>
    <property type="molecule type" value="Genomic_DNA"/>
</dbReference>
<accession>A0A7C1GBD1</accession>
<sequence>MTTAYSASGYDRLKVSTWLFIEKFNGQREFSMGDARAYISMLADITTVENGAGYVQALATGLEHAKQVYVSGGLRNLVEDYQRTYRKWLELDRSGLQGAPSYDGIPETPQKDPIEEELTVISLFTGAYGLDLGFELAGFKVAVALDISEDSASNLRANRPKIPFLLGDIKKFSTEDILKEAGLKPGEVDVLAGGPPCQPFSPAGKRQALNDPRAAPLMEYIRVIKEARPRAFVMEEVPGILSARIKHVPIRERGKRPLLPEEEPGSAWRVVLDELKKTGYIITWNVLNAADYGTPQERERVIVIGVRPDLGVYPELPVFTHSRRPTGLIENTRPWLSLLEALSNIKNHIGFAPLSPKYAKYMRYVPPGGNWRQLPDELRPEAMGGAYTAGGGRMGFYRRLTWFEPSPTLVTSPAMKATMMVHPWEDRSLSVGEYLRIQGFPDTWKVVVSVAAAYRLFGEAVPVPLAKAIARAVRDKVLLRKTESQVQSAMKYGA</sequence>
<dbReference type="GO" id="GO:0032259">
    <property type="term" value="P:methylation"/>
    <property type="evidence" value="ECO:0007669"/>
    <property type="project" value="UniProtKB-KW"/>
</dbReference>
<comment type="similarity">
    <text evidence="5">Belongs to the class I-like SAM-binding methyltransferase superfamily. C5-methyltransferase family.</text>
</comment>
<keyword evidence="3 6" id="KW-0808">Transferase</keyword>
<gene>
    <name evidence="6" type="ORF">ENN26_09180</name>
</gene>
<dbReference type="Pfam" id="PF00145">
    <property type="entry name" value="DNA_methylase"/>
    <property type="match status" value="1"/>
</dbReference>
<dbReference type="EC" id="2.1.1.37" evidence="1"/>
<dbReference type="Gene3D" id="3.40.50.150">
    <property type="entry name" value="Vaccinia Virus protein VP39"/>
    <property type="match status" value="1"/>
</dbReference>
<dbReference type="GO" id="GO:0003677">
    <property type="term" value="F:DNA binding"/>
    <property type="evidence" value="ECO:0007669"/>
    <property type="project" value="TreeGrafter"/>
</dbReference>
<dbReference type="InterPro" id="IPR029063">
    <property type="entry name" value="SAM-dependent_MTases_sf"/>
</dbReference>
<dbReference type="NCBIfam" id="TIGR00675">
    <property type="entry name" value="dcm"/>
    <property type="match status" value="1"/>
</dbReference>
<comment type="caution">
    <text evidence="6">The sequence shown here is derived from an EMBL/GenBank/DDBJ whole genome shotgun (WGS) entry which is preliminary data.</text>
</comment>
<dbReference type="PROSITE" id="PS51679">
    <property type="entry name" value="SAM_MT_C5"/>
    <property type="match status" value="1"/>
</dbReference>
<reference evidence="6" key="1">
    <citation type="journal article" date="2020" name="mSystems">
        <title>Genome- and Community-Level Interaction Insights into Carbon Utilization and Element Cycling Functions of Hydrothermarchaeota in Hydrothermal Sediment.</title>
        <authorList>
            <person name="Zhou Z."/>
            <person name="Liu Y."/>
            <person name="Xu W."/>
            <person name="Pan J."/>
            <person name="Luo Z.H."/>
            <person name="Li M."/>
        </authorList>
    </citation>
    <scope>NUCLEOTIDE SEQUENCE [LARGE SCALE GENOMIC DNA]</scope>
    <source>
        <strain evidence="6">SpSt-116</strain>
    </source>
</reference>
<dbReference type="GO" id="GO:0003886">
    <property type="term" value="F:DNA (cytosine-5-)-methyltransferase activity"/>
    <property type="evidence" value="ECO:0007669"/>
    <property type="project" value="UniProtKB-EC"/>
</dbReference>
<dbReference type="AlphaFoldDB" id="A0A7C1GBD1"/>
<evidence type="ECO:0000256" key="2">
    <source>
        <dbReference type="ARBA" id="ARBA00022603"/>
    </source>
</evidence>
<dbReference type="Gene3D" id="3.90.120.10">
    <property type="entry name" value="DNA Methylase, subunit A, domain 2"/>
    <property type="match status" value="1"/>
</dbReference>